<keyword evidence="3" id="KW-1185">Reference proteome</keyword>
<feature type="transmembrane region" description="Helical" evidence="1">
    <location>
        <begin position="94"/>
        <end position="115"/>
    </location>
</feature>
<keyword evidence="1" id="KW-1133">Transmembrane helix</keyword>
<keyword evidence="1" id="KW-0472">Membrane</keyword>
<sequence length="142" mass="16154">MSPHRFSFPVNILIATKQHHRILPSSGEIANNSINRMVEHMERYYVGRDTGVLRREIINKTMIALVSASFKTIKAEKQPPLLTCPQGCERISKFWLSCSFVSLLLSGLLTAIIAINKLEQDRKDRNFASIEKAGEIDKDKRN</sequence>
<name>A0A238C1T9_9BILA</name>
<evidence type="ECO:0000313" key="2">
    <source>
        <dbReference type="EMBL" id="OZC10878.1"/>
    </source>
</evidence>
<dbReference type="EMBL" id="KZ269983">
    <property type="protein sequence ID" value="OZC10878.1"/>
    <property type="molecule type" value="Genomic_DNA"/>
</dbReference>
<gene>
    <name evidence="2" type="ORF">X798_02022</name>
</gene>
<protein>
    <submittedName>
        <fullName evidence="2">Uncharacterized protein</fullName>
    </submittedName>
</protein>
<dbReference type="AlphaFoldDB" id="A0A238C1T9"/>
<dbReference type="Proteomes" id="UP000242913">
    <property type="component" value="Unassembled WGS sequence"/>
</dbReference>
<evidence type="ECO:0000256" key="1">
    <source>
        <dbReference type="SAM" id="Phobius"/>
    </source>
</evidence>
<organism evidence="2 3">
    <name type="scientific">Onchocerca flexuosa</name>
    <dbReference type="NCBI Taxonomy" id="387005"/>
    <lineage>
        <taxon>Eukaryota</taxon>
        <taxon>Metazoa</taxon>
        <taxon>Ecdysozoa</taxon>
        <taxon>Nematoda</taxon>
        <taxon>Chromadorea</taxon>
        <taxon>Rhabditida</taxon>
        <taxon>Spirurina</taxon>
        <taxon>Spiruromorpha</taxon>
        <taxon>Filarioidea</taxon>
        <taxon>Onchocercidae</taxon>
        <taxon>Onchocerca</taxon>
    </lineage>
</organism>
<proteinExistence type="predicted"/>
<reference evidence="2 3" key="1">
    <citation type="submission" date="2015-12" db="EMBL/GenBank/DDBJ databases">
        <title>Draft genome of the nematode, Onchocerca flexuosa.</title>
        <authorList>
            <person name="Mitreva M."/>
        </authorList>
    </citation>
    <scope>NUCLEOTIDE SEQUENCE [LARGE SCALE GENOMIC DNA]</scope>
    <source>
        <strain evidence="2">Red Deer</strain>
    </source>
</reference>
<accession>A0A238C1T9</accession>
<evidence type="ECO:0000313" key="3">
    <source>
        <dbReference type="Proteomes" id="UP000242913"/>
    </source>
</evidence>
<dbReference type="OrthoDB" id="5875590at2759"/>
<keyword evidence="1" id="KW-0812">Transmembrane</keyword>